<gene>
    <name evidence="1" type="ORF">VNO77_01446</name>
</gene>
<evidence type="ECO:0000313" key="1">
    <source>
        <dbReference type="EMBL" id="KAK7359486.1"/>
    </source>
</evidence>
<evidence type="ECO:0000313" key="2">
    <source>
        <dbReference type="Proteomes" id="UP001367508"/>
    </source>
</evidence>
<reference evidence="1 2" key="1">
    <citation type="submission" date="2024-01" db="EMBL/GenBank/DDBJ databases">
        <title>The genomes of 5 underutilized Papilionoideae crops provide insights into root nodulation and disease resistanc.</title>
        <authorList>
            <person name="Jiang F."/>
        </authorList>
    </citation>
    <scope>NUCLEOTIDE SEQUENCE [LARGE SCALE GENOMIC DNA]</scope>
    <source>
        <strain evidence="1">LVBAO_FW01</strain>
        <tissue evidence="1">Leaves</tissue>
    </source>
</reference>
<protein>
    <submittedName>
        <fullName evidence="1">Uncharacterized protein</fullName>
    </submittedName>
</protein>
<dbReference type="Proteomes" id="UP001367508">
    <property type="component" value="Unassembled WGS sequence"/>
</dbReference>
<comment type="caution">
    <text evidence="1">The sequence shown here is derived from an EMBL/GenBank/DDBJ whole genome shotgun (WGS) entry which is preliminary data.</text>
</comment>
<dbReference type="EMBL" id="JAYMYQ010000001">
    <property type="protein sequence ID" value="KAK7359486.1"/>
    <property type="molecule type" value="Genomic_DNA"/>
</dbReference>
<organism evidence="1 2">
    <name type="scientific">Canavalia gladiata</name>
    <name type="common">Sword bean</name>
    <name type="synonym">Dolichos gladiatus</name>
    <dbReference type="NCBI Taxonomy" id="3824"/>
    <lineage>
        <taxon>Eukaryota</taxon>
        <taxon>Viridiplantae</taxon>
        <taxon>Streptophyta</taxon>
        <taxon>Embryophyta</taxon>
        <taxon>Tracheophyta</taxon>
        <taxon>Spermatophyta</taxon>
        <taxon>Magnoliopsida</taxon>
        <taxon>eudicotyledons</taxon>
        <taxon>Gunneridae</taxon>
        <taxon>Pentapetalae</taxon>
        <taxon>rosids</taxon>
        <taxon>fabids</taxon>
        <taxon>Fabales</taxon>
        <taxon>Fabaceae</taxon>
        <taxon>Papilionoideae</taxon>
        <taxon>50 kb inversion clade</taxon>
        <taxon>NPAAA clade</taxon>
        <taxon>indigoferoid/millettioid clade</taxon>
        <taxon>Phaseoleae</taxon>
        <taxon>Canavalia</taxon>
    </lineage>
</organism>
<dbReference type="AlphaFoldDB" id="A0AAN9MT45"/>
<proteinExistence type="predicted"/>
<accession>A0AAN9MT45</accession>
<keyword evidence="2" id="KW-1185">Reference proteome</keyword>
<sequence length="80" mass="8893">MDALVRIAKCFRNKTLALSPSLQNCRDDSARAHYSRASTLRHRKTTRAKIQILLRLCVVLNPSNSVTASQSEIVLISGRA</sequence>
<name>A0AAN9MT45_CANGL</name>